<feature type="transmembrane region" description="Helical" evidence="6">
    <location>
        <begin position="53"/>
        <end position="72"/>
    </location>
</feature>
<evidence type="ECO:0000256" key="4">
    <source>
        <dbReference type="ARBA" id="ARBA00022989"/>
    </source>
</evidence>
<evidence type="ECO:0000256" key="3">
    <source>
        <dbReference type="ARBA" id="ARBA00022692"/>
    </source>
</evidence>
<keyword evidence="4 6" id="KW-1133">Transmembrane helix</keyword>
<proteinExistence type="predicted"/>
<dbReference type="Proteomes" id="UP000198609">
    <property type="component" value="Unassembled WGS sequence"/>
</dbReference>
<accession>A0A1H4MG33</accession>
<protein>
    <submittedName>
        <fullName evidence="8">Integral membrane sensor domain MASE1</fullName>
    </submittedName>
</protein>
<evidence type="ECO:0000259" key="7">
    <source>
        <dbReference type="Pfam" id="PF05231"/>
    </source>
</evidence>
<dbReference type="GO" id="GO:0005886">
    <property type="term" value="C:plasma membrane"/>
    <property type="evidence" value="ECO:0007669"/>
    <property type="project" value="UniProtKB-SubCell"/>
</dbReference>
<evidence type="ECO:0000256" key="1">
    <source>
        <dbReference type="ARBA" id="ARBA00004651"/>
    </source>
</evidence>
<feature type="transmembrane region" description="Helical" evidence="6">
    <location>
        <begin position="249"/>
        <end position="267"/>
    </location>
</feature>
<organism evidence="8 9">
    <name type="scientific">Streptomyces melanosporofaciens</name>
    <dbReference type="NCBI Taxonomy" id="67327"/>
    <lineage>
        <taxon>Bacteria</taxon>
        <taxon>Bacillati</taxon>
        <taxon>Actinomycetota</taxon>
        <taxon>Actinomycetes</taxon>
        <taxon>Kitasatosporales</taxon>
        <taxon>Streptomycetaceae</taxon>
        <taxon>Streptomyces</taxon>
        <taxon>Streptomyces violaceusniger group</taxon>
    </lineage>
</organism>
<dbReference type="InterPro" id="IPR007895">
    <property type="entry name" value="MASE1"/>
</dbReference>
<name>A0A1H4MG33_STRMJ</name>
<evidence type="ECO:0000256" key="6">
    <source>
        <dbReference type="SAM" id="Phobius"/>
    </source>
</evidence>
<dbReference type="AlphaFoldDB" id="A0A1H4MG33"/>
<keyword evidence="5 6" id="KW-0472">Membrane</keyword>
<feature type="transmembrane region" description="Helical" evidence="6">
    <location>
        <begin position="225"/>
        <end position="242"/>
    </location>
</feature>
<evidence type="ECO:0000313" key="8">
    <source>
        <dbReference type="EMBL" id="SEB82051.1"/>
    </source>
</evidence>
<dbReference type="RefSeq" id="WP_093461417.1">
    <property type="nucleotide sequence ID" value="NZ_FNST01000002.1"/>
</dbReference>
<keyword evidence="9" id="KW-1185">Reference proteome</keyword>
<feature type="transmembrane region" description="Helical" evidence="6">
    <location>
        <begin position="127"/>
        <end position="155"/>
    </location>
</feature>
<evidence type="ECO:0000256" key="5">
    <source>
        <dbReference type="ARBA" id="ARBA00023136"/>
    </source>
</evidence>
<feature type="transmembrane region" description="Helical" evidence="6">
    <location>
        <begin position="279"/>
        <end position="298"/>
    </location>
</feature>
<evidence type="ECO:0000256" key="2">
    <source>
        <dbReference type="ARBA" id="ARBA00022475"/>
    </source>
</evidence>
<dbReference type="Pfam" id="PF05231">
    <property type="entry name" value="MASE1"/>
    <property type="match status" value="1"/>
</dbReference>
<feature type="domain" description="MASE1" evidence="7">
    <location>
        <begin position="26"/>
        <end position="302"/>
    </location>
</feature>
<reference evidence="9" key="1">
    <citation type="submission" date="2016-10" db="EMBL/GenBank/DDBJ databases">
        <authorList>
            <person name="Varghese N."/>
            <person name="Submissions S."/>
        </authorList>
    </citation>
    <scope>NUCLEOTIDE SEQUENCE [LARGE SCALE GENOMIC DNA]</scope>
    <source>
        <strain evidence="9">DSM 40318</strain>
    </source>
</reference>
<sequence>MAAVARDTGIRRNNGFRRNGATALRLVAVAALYYAGAWIGLLQELVRDQVTPLWPPTGIALACLLTLGPMAWPGIALGAVAVNAPIGPSPLAVLAIVVGNTLAPLCSYLLLRRVGFRPALDRLRDALVLVFLGALAGMLISATVGATALIVSGALPVGDFWTAWSVWWTGDAMGVLVITPLLLVLHRLLHRVRLPRGVSPYRLLEAAVLLLGTAAVTLVATRTEVSLLFLVFPFLIWAALRFRLAGAAPCSLIVSVLAIAATAEGTGPFSHHALPARMVTLQAFNGSTALTALLLSAITTERNATRRQIEHVCAQLAEVVFRLAPDEPRPPEGDRKSTDRR</sequence>
<keyword evidence="2" id="KW-1003">Cell membrane</keyword>
<feature type="transmembrane region" description="Helical" evidence="6">
    <location>
        <begin position="22"/>
        <end position="41"/>
    </location>
</feature>
<feature type="transmembrane region" description="Helical" evidence="6">
    <location>
        <begin position="167"/>
        <end position="189"/>
    </location>
</feature>
<feature type="transmembrane region" description="Helical" evidence="6">
    <location>
        <begin position="201"/>
        <end position="219"/>
    </location>
</feature>
<dbReference type="EMBL" id="FNST01000002">
    <property type="protein sequence ID" value="SEB82051.1"/>
    <property type="molecule type" value="Genomic_DNA"/>
</dbReference>
<keyword evidence="3 6" id="KW-0812">Transmembrane</keyword>
<evidence type="ECO:0000313" key="9">
    <source>
        <dbReference type="Proteomes" id="UP000198609"/>
    </source>
</evidence>
<comment type="subcellular location">
    <subcellularLocation>
        <location evidence="1">Cell membrane</location>
        <topology evidence="1">Multi-pass membrane protein</topology>
    </subcellularLocation>
</comment>
<gene>
    <name evidence="8" type="ORF">SAMN04490356_1802</name>
</gene>